<feature type="transmembrane region" description="Helical" evidence="6">
    <location>
        <begin position="89"/>
        <end position="109"/>
    </location>
</feature>
<comment type="caution">
    <text evidence="8">The sequence shown here is derived from an EMBL/GenBank/DDBJ whole genome shotgun (WGS) entry which is preliminary data.</text>
</comment>
<dbReference type="EMBL" id="CASHTH010001432">
    <property type="protein sequence ID" value="CAI8015259.1"/>
    <property type="molecule type" value="Genomic_DNA"/>
</dbReference>
<dbReference type="GO" id="GO:0016020">
    <property type="term" value="C:membrane"/>
    <property type="evidence" value="ECO:0007669"/>
    <property type="project" value="UniProtKB-SubCell"/>
</dbReference>
<keyword evidence="9" id="KW-1185">Reference proteome</keyword>
<organism evidence="8 9">
    <name type="scientific">Geodia barretti</name>
    <name type="common">Barrett's horny sponge</name>
    <dbReference type="NCBI Taxonomy" id="519541"/>
    <lineage>
        <taxon>Eukaryota</taxon>
        <taxon>Metazoa</taxon>
        <taxon>Porifera</taxon>
        <taxon>Demospongiae</taxon>
        <taxon>Heteroscleromorpha</taxon>
        <taxon>Tetractinellida</taxon>
        <taxon>Astrophorina</taxon>
        <taxon>Geodiidae</taxon>
        <taxon>Geodia</taxon>
    </lineage>
</organism>
<feature type="transmembrane region" description="Helical" evidence="6">
    <location>
        <begin position="6"/>
        <end position="30"/>
    </location>
</feature>
<dbReference type="AlphaFoldDB" id="A0AA35RQ97"/>
<evidence type="ECO:0000259" key="7">
    <source>
        <dbReference type="Pfam" id="PF02683"/>
    </source>
</evidence>
<dbReference type="PANTHER" id="PTHR31272:SF4">
    <property type="entry name" value="CYTOCHROME C-TYPE BIOGENESIS PROTEIN HI_1454-RELATED"/>
    <property type="match status" value="1"/>
</dbReference>
<proteinExistence type="inferred from homology"/>
<feature type="transmembrane region" description="Helical" evidence="6">
    <location>
        <begin position="161"/>
        <end position="186"/>
    </location>
</feature>
<evidence type="ECO:0000256" key="2">
    <source>
        <dbReference type="ARBA" id="ARBA00006143"/>
    </source>
</evidence>
<dbReference type="Proteomes" id="UP001174909">
    <property type="component" value="Unassembled WGS sequence"/>
</dbReference>
<evidence type="ECO:0000313" key="8">
    <source>
        <dbReference type="EMBL" id="CAI8015259.1"/>
    </source>
</evidence>
<name>A0AA35RQ97_GEOBA</name>
<sequence>MNDVNLFIAFAAGGLSFLSPCVLPLIPSYLSFVSGISPREISEGRPANARVMGNALAFVFGFSVAFVALGASASLLGSLLLSYQDVVRVVGGLFILVVGVYLTGLFQVATLERYAQFNLRSKPAGYLGSVLVGLTFAVAWIPCVGPILGAVLTLAGTASEIYRGMLLLSAYAAGLALPFLLSALAMNQFFRLSRAISSWLPAIHVCAGLLLIAVGVLLLTDTMTALNAYALRFTPAWLVTRL</sequence>
<evidence type="ECO:0000256" key="5">
    <source>
        <dbReference type="ARBA" id="ARBA00023136"/>
    </source>
</evidence>
<accession>A0AA35RQ97</accession>
<keyword evidence="4 6" id="KW-1133">Transmembrane helix</keyword>
<gene>
    <name evidence="8" type="ORF">GBAR_LOCUS9475</name>
</gene>
<feature type="transmembrane region" description="Helical" evidence="6">
    <location>
        <begin position="130"/>
        <end position="155"/>
    </location>
</feature>
<evidence type="ECO:0000313" key="9">
    <source>
        <dbReference type="Proteomes" id="UP001174909"/>
    </source>
</evidence>
<feature type="domain" description="Cytochrome C biogenesis protein transmembrane" evidence="7">
    <location>
        <begin position="6"/>
        <end position="220"/>
    </location>
</feature>
<keyword evidence="5 6" id="KW-0472">Membrane</keyword>
<dbReference type="InterPro" id="IPR051790">
    <property type="entry name" value="Cytochrome_c-biogenesis_DsbD"/>
</dbReference>
<protein>
    <submittedName>
        <fullName evidence="8">Cytochrome c-type biogenesis protein CcdA</fullName>
    </submittedName>
</protein>
<feature type="transmembrane region" description="Helical" evidence="6">
    <location>
        <begin position="51"/>
        <end position="77"/>
    </location>
</feature>
<dbReference type="Pfam" id="PF02683">
    <property type="entry name" value="DsbD_TM"/>
    <property type="match status" value="1"/>
</dbReference>
<evidence type="ECO:0000256" key="4">
    <source>
        <dbReference type="ARBA" id="ARBA00022989"/>
    </source>
</evidence>
<feature type="transmembrane region" description="Helical" evidence="6">
    <location>
        <begin position="198"/>
        <end position="219"/>
    </location>
</feature>
<comment type="subcellular location">
    <subcellularLocation>
        <location evidence="1">Membrane</location>
        <topology evidence="1">Multi-pass membrane protein</topology>
    </subcellularLocation>
</comment>
<keyword evidence="3 6" id="KW-0812">Transmembrane</keyword>
<evidence type="ECO:0000256" key="3">
    <source>
        <dbReference type="ARBA" id="ARBA00022692"/>
    </source>
</evidence>
<evidence type="ECO:0000256" key="1">
    <source>
        <dbReference type="ARBA" id="ARBA00004141"/>
    </source>
</evidence>
<dbReference type="GO" id="GO:0017004">
    <property type="term" value="P:cytochrome complex assembly"/>
    <property type="evidence" value="ECO:0007669"/>
    <property type="project" value="InterPro"/>
</dbReference>
<evidence type="ECO:0000256" key="6">
    <source>
        <dbReference type="SAM" id="Phobius"/>
    </source>
</evidence>
<dbReference type="InterPro" id="IPR003834">
    <property type="entry name" value="Cyt_c_assmbl_TM_dom"/>
</dbReference>
<reference evidence="8" key="1">
    <citation type="submission" date="2023-03" db="EMBL/GenBank/DDBJ databases">
        <authorList>
            <person name="Steffen K."/>
            <person name="Cardenas P."/>
        </authorList>
    </citation>
    <scope>NUCLEOTIDE SEQUENCE</scope>
</reference>
<comment type="similarity">
    <text evidence="2">Belongs to the DsbD family.</text>
</comment>
<dbReference type="PANTHER" id="PTHR31272">
    <property type="entry name" value="CYTOCHROME C-TYPE BIOGENESIS PROTEIN HI_1454-RELATED"/>
    <property type="match status" value="1"/>
</dbReference>